<dbReference type="RefSeq" id="WP_117674168.1">
    <property type="nucleotide sequence ID" value="NZ_CABOGR010000054.1"/>
</dbReference>
<dbReference type="Pfam" id="PF19514">
    <property type="entry name" value="MobC_2"/>
    <property type="match status" value="1"/>
</dbReference>
<organism evidence="1 2">
    <name type="scientific">Phocaeicola plebeius</name>
    <dbReference type="NCBI Taxonomy" id="310297"/>
    <lineage>
        <taxon>Bacteria</taxon>
        <taxon>Pseudomonadati</taxon>
        <taxon>Bacteroidota</taxon>
        <taxon>Bacteroidia</taxon>
        <taxon>Bacteroidales</taxon>
        <taxon>Bacteroidaceae</taxon>
        <taxon>Phocaeicola</taxon>
    </lineage>
</organism>
<keyword evidence="2" id="KW-1185">Reference proteome</keyword>
<comment type="caution">
    <text evidence="1">The sequence shown here is derived from an EMBL/GenBank/DDBJ whole genome shotgun (WGS) entry which is preliminary data.</text>
</comment>
<name>A0A3E4MKL3_9BACT</name>
<evidence type="ECO:0000313" key="2">
    <source>
        <dbReference type="Proteomes" id="UP000260862"/>
    </source>
</evidence>
<reference evidence="1 2" key="1">
    <citation type="submission" date="2018-08" db="EMBL/GenBank/DDBJ databases">
        <title>A genome reference for cultivated species of the human gut microbiota.</title>
        <authorList>
            <person name="Zou Y."/>
            <person name="Xue W."/>
            <person name="Luo G."/>
        </authorList>
    </citation>
    <scope>NUCLEOTIDE SEQUENCE [LARGE SCALE GENOMIC DNA]</scope>
    <source>
        <strain evidence="1 2">TF10-3AC</strain>
    </source>
</reference>
<dbReference type="InterPro" id="IPR045788">
    <property type="entry name" value="MobC_2"/>
</dbReference>
<accession>A0A3E4MKL3</accession>
<dbReference type="Proteomes" id="UP000260862">
    <property type="component" value="Unassembled WGS sequence"/>
</dbReference>
<evidence type="ECO:0000313" key="1">
    <source>
        <dbReference type="EMBL" id="RGK50220.1"/>
    </source>
</evidence>
<proteinExistence type="predicted"/>
<dbReference type="AlphaFoldDB" id="A0A3E4MKL3"/>
<evidence type="ECO:0008006" key="3">
    <source>
        <dbReference type="Google" id="ProtNLM"/>
    </source>
</evidence>
<dbReference type="EMBL" id="QSQT01000054">
    <property type="protein sequence ID" value="RGK50220.1"/>
    <property type="molecule type" value="Genomic_DNA"/>
</dbReference>
<protein>
    <recommendedName>
        <fullName evidence="3">MobA protein</fullName>
    </recommendedName>
</protein>
<gene>
    <name evidence="1" type="ORF">DXD04_16230</name>
</gene>
<sequence>MHKESATPSYRYYVRLNEKENTDFISLYERSGARTKSDFIRARLFSHTFKVITTDKSTVDFYNRLTEVNAQIRKIGLLYNQTVRAINSYHSAKVAHTLLEKLNDNTAELQGLLETSISLAEEIRSKWLQK</sequence>